<dbReference type="Pfam" id="PF08038">
    <property type="entry name" value="Tom7"/>
    <property type="match status" value="1"/>
</dbReference>
<proteinExistence type="inferred from homology"/>
<evidence type="ECO:0000256" key="10">
    <source>
        <dbReference type="ARBA" id="ARBA00023136"/>
    </source>
</evidence>
<comment type="subcellular location">
    <subcellularLocation>
        <location evidence="1">Mitochondrion outer membrane</location>
        <topology evidence="1">Single-pass membrane protein</topology>
    </subcellularLocation>
</comment>
<keyword evidence="8 12" id="KW-1133">Transmembrane helix</keyword>
<evidence type="ECO:0000313" key="13">
    <source>
        <dbReference type="Proteomes" id="UP000515158"/>
    </source>
</evidence>
<reference evidence="14" key="1">
    <citation type="submission" date="2025-08" db="UniProtKB">
        <authorList>
            <consortium name="RefSeq"/>
        </authorList>
    </citation>
    <scope>IDENTIFICATION</scope>
    <source>
        <tissue evidence="14">Total insect</tissue>
    </source>
</reference>
<keyword evidence="10 12" id="KW-0472">Membrane</keyword>
<dbReference type="GO" id="GO:0005742">
    <property type="term" value="C:mitochondrial outer membrane translocase complex"/>
    <property type="evidence" value="ECO:0007669"/>
    <property type="project" value="InterPro"/>
</dbReference>
<evidence type="ECO:0000256" key="12">
    <source>
        <dbReference type="SAM" id="Phobius"/>
    </source>
</evidence>
<dbReference type="RefSeq" id="XP_034232555.1">
    <property type="nucleotide sequence ID" value="XM_034376664.1"/>
</dbReference>
<keyword evidence="13" id="KW-1185">Reference proteome</keyword>
<sequence length="55" mass="6394">MVKMSQETKERLAMVFGVSKFVFHWGFVPTVLYMGFRKGADPGMPDLQLLQLLWM</sequence>
<dbReference type="Proteomes" id="UP000515158">
    <property type="component" value="Unplaced"/>
</dbReference>
<evidence type="ECO:0000256" key="3">
    <source>
        <dbReference type="ARBA" id="ARBA00014537"/>
    </source>
</evidence>
<evidence type="ECO:0000256" key="9">
    <source>
        <dbReference type="ARBA" id="ARBA00023128"/>
    </source>
</evidence>
<evidence type="ECO:0000256" key="6">
    <source>
        <dbReference type="ARBA" id="ARBA00022787"/>
    </source>
</evidence>
<dbReference type="PANTHER" id="PTHR46722">
    <property type="entry name" value="MITOCHONDRIAL IMPORT RECEPTOR SUBUNIT TOM7 HOMOLOG"/>
    <property type="match status" value="1"/>
</dbReference>
<keyword evidence="9" id="KW-0496">Mitochondrion</keyword>
<dbReference type="GeneID" id="117640292"/>
<keyword evidence="14" id="KW-0675">Receptor</keyword>
<comment type="similarity">
    <text evidence="2">Belongs to the Tom7 family.</text>
</comment>
<dbReference type="GO" id="GO:0030150">
    <property type="term" value="P:protein import into mitochondrial matrix"/>
    <property type="evidence" value="ECO:0007669"/>
    <property type="project" value="InterPro"/>
</dbReference>
<evidence type="ECO:0000256" key="2">
    <source>
        <dbReference type="ARBA" id="ARBA00010917"/>
    </source>
</evidence>
<evidence type="ECO:0000256" key="4">
    <source>
        <dbReference type="ARBA" id="ARBA00022448"/>
    </source>
</evidence>
<evidence type="ECO:0000256" key="11">
    <source>
        <dbReference type="ARBA" id="ARBA00032786"/>
    </source>
</evidence>
<dbReference type="InterPro" id="IPR012621">
    <property type="entry name" value="Tom7"/>
</dbReference>
<keyword evidence="7" id="KW-0653">Protein transport</keyword>
<feature type="transmembrane region" description="Helical" evidence="12">
    <location>
        <begin position="12"/>
        <end position="36"/>
    </location>
</feature>
<dbReference type="PANTHER" id="PTHR46722:SF1">
    <property type="entry name" value="MITOCHONDRIAL IMPORT RECEPTOR SUBUNIT TOM7 HOMOLOG"/>
    <property type="match status" value="1"/>
</dbReference>
<keyword evidence="5 12" id="KW-0812">Transmembrane</keyword>
<dbReference type="AlphaFoldDB" id="A0A6P8Y7G9"/>
<evidence type="ECO:0000256" key="5">
    <source>
        <dbReference type="ARBA" id="ARBA00022692"/>
    </source>
</evidence>
<organism evidence="14">
    <name type="scientific">Thrips palmi</name>
    <name type="common">Melon thrips</name>
    <dbReference type="NCBI Taxonomy" id="161013"/>
    <lineage>
        <taxon>Eukaryota</taxon>
        <taxon>Metazoa</taxon>
        <taxon>Ecdysozoa</taxon>
        <taxon>Arthropoda</taxon>
        <taxon>Hexapoda</taxon>
        <taxon>Insecta</taxon>
        <taxon>Pterygota</taxon>
        <taxon>Neoptera</taxon>
        <taxon>Paraneoptera</taxon>
        <taxon>Thysanoptera</taxon>
        <taxon>Terebrantia</taxon>
        <taxon>Thripoidea</taxon>
        <taxon>Thripidae</taxon>
        <taxon>Thrips</taxon>
    </lineage>
</organism>
<dbReference type="FunCoup" id="A0A6P8Y7G9">
    <property type="interactions" value="239"/>
</dbReference>
<accession>A0A6P8Y7G9</accession>
<evidence type="ECO:0000256" key="1">
    <source>
        <dbReference type="ARBA" id="ARBA00004572"/>
    </source>
</evidence>
<protein>
    <recommendedName>
        <fullName evidence="3">Mitochondrial import receptor subunit TOM7 homolog</fullName>
    </recommendedName>
    <alternativeName>
        <fullName evidence="11">Translocase of outer membrane 7 kDa subunit homolog</fullName>
    </alternativeName>
</protein>
<keyword evidence="4" id="KW-0813">Transport</keyword>
<evidence type="ECO:0000313" key="14">
    <source>
        <dbReference type="RefSeq" id="XP_034232555.1"/>
    </source>
</evidence>
<dbReference type="KEGG" id="tpal:117640292"/>
<dbReference type="GO" id="GO:1903955">
    <property type="term" value="P:positive regulation of protein targeting to mitochondrion"/>
    <property type="evidence" value="ECO:0007669"/>
    <property type="project" value="TreeGrafter"/>
</dbReference>
<dbReference type="CTD" id="35899"/>
<gene>
    <name evidence="14" type="primary">LOC117640292</name>
</gene>
<dbReference type="InParanoid" id="A0A6P8Y7G9"/>
<keyword evidence="6" id="KW-1000">Mitochondrion outer membrane</keyword>
<name>A0A6P8Y7G9_THRPL</name>
<evidence type="ECO:0000256" key="7">
    <source>
        <dbReference type="ARBA" id="ARBA00022927"/>
    </source>
</evidence>
<dbReference type="OrthoDB" id="284357at2759"/>
<evidence type="ECO:0000256" key="8">
    <source>
        <dbReference type="ARBA" id="ARBA00022989"/>
    </source>
</evidence>